<reference evidence="2" key="1">
    <citation type="journal article" date="2019" name="Int. J. Syst. Evol. Microbiol.">
        <title>The Global Catalogue of Microorganisms (GCM) 10K type strain sequencing project: providing services to taxonomists for standard genome sequencing and annotation.</title>
        <authorList>
            <consortium name="The Broad Institute Genomics Platform"/>
            <consortium name="The Broad Institute Genome Sequencing Center for Infectious Disease"/>
            <person name="Wu L."/>
            <person name="Ma J."/>
        </authorList>
    </citation>
    <scope>NUCLEOTIDE SEQUENCE [LARGE SCALE GENOMIC DNA]</scope>
    <source>
        <strain evidence="2">NBRC 105857</strain>
    </source>
</reference>
<evidence type="ECO:0000313" key="1">
    <source>
        <dbReference type="EMBL" id="GLR26742.1"/>
    </source>
</evidence>
<name>A0ABQ5YRP5_9BURK</name>
<organism evidence="1 2">
    <name type="scientific">Limnobacter litoralis</name>
    <dbReference type="NCBI Taxonomy" id="481366"/>
    <lineage>
        <taxon>Bacteria</taxon>
        <taxon>Pseudomonadati</taxon>
        <taxon>Pseudomonadota</taxon>
        <taxon>Betaproteobacteria</taxon>
        <taxon>Burkholderiales</taxon>
        <taxon>Burkholderiaceae</taxon>
        <taxon>Limnobacter</taxon>
    </lineage>
</organism>
<proteinExistence type="predicted"/>
<gene>
    <name evidence="1" type="ORF">GCM10007875_18320</name>
</gene>
<sequence>MLSTVFAGEVDQQLFNRGYDQLSDIEKVNLPDDGFLISTGGTQSSTALYVVNLDGWVVKLFQGTGKGEPVLSNALPVGTINLKPNERNKLREMVEQILNSRQSFSRFPPQNSSFNLTMTIRTPTGLKYINSYGRPVGKVEEAFDYLLQLVQANQNAHRQP</sequence>
<dbReference type="EMBL" id="BSOJ01000018">
    <property type="protein sequence ID" value="GLR26742.1"/>
    <property type="molecule type" value="Genomic_DNA"/>
</dbReference>
<evidence type="ECO:0000313" key="2">
    <source>
        <dbReference type="Proteomes" id="UP001156664"/>
    </source>
</evidence>
<accession>A0ABQ5YRP5</accession>
<dbReference type="Proteomes" id="UP001156664">
    <property type="component" value="Unassembled WGS sequence"/>
</dbReference>
<comment type="caution">
    <text evidence="1">The sequence shown here is derived from an EMBL/GenBank/DDBJ whole genome shotgun (WGS) entry which is preliminary data.</text>
</comment>
<keyword evidence="2" id="KW-1185">Reference proteome</keyword>
<protein>
    <submittedName>
        <fullName evidence="1">Uncharacterized protein</fullName>
    </submittedName>
</protein>